<proteinExistence type="predicted"/>
<evidence type="ECO:0000259" key="1">
    <source>
        <dbReference type="Pfam" id="PF18137"/>
    </source>
</evidence>
<evidence type="ECO:0000313" key="2">
    <source>
        <dbReference type="EMBL" id="OII73087.1"/>
    </source>
</evidence>
<dbReference type="Proteomes" id="UP000186176">
    <property type="component" value="Unassembled WGS sequence"/>
</dbReference>
<gene>
    <name evidence="2" type="ORF">cubi_02318</name>
</gene>
<dbReference type="GO" id="GO:0005656">
    <property type="term" value="C:nuclear pre-replicative complex"/>
    <property type="evidence" value="ECO:0007669"/>
    <property type="project" value="TreeGrafter"/>
</dbReference>
<dbReference type="PANTHER" id="PTHR12748">
    <property type="entry name" value="ORIGIN RECOGNITION COMPLEX SUBUNIT 3"/>
    <property type="match status" value="1"/>
</dbReference>
<protein>
    <recommendedName>
        <fullName evidence="1">Origin recognition complex subunit 3 winged helix C-terminal domain-containing protein</fullName>
    </recommendedName>
</protein>
<dbReference type="GeneID" id="39979109"/>
<dbReference type="InterPro" id="IPR040855">
    <property type="entry name" value="ORC_WH_C"/>
</dbReference>
<dbReference type="GO" id="GO:0005664">
    <property type="term" value="C:nuclear origin of replication recognition complex"/>
    <property type="evidence" value="ECO:0007669"/>
    <property type="project" value="InterPro"/>
</dbReference>
<dbReference type="VEuPathDB" id="CryptoDB:cubi_02318"/>
<accession>A0A1J4MGE6</accession>
<dbReference type="EMBL" id="LRBP01000017">
    <property type="protein sequence ID" value="OII73087.1"/>
    <property type="molecule type" value="Genomic_DNA"/>
</dbReference>
<reference evidence="2 3" key="1">
    <citation type="submission" date="2016-10" db="EMBL/GenBank/DDBJ databases">
        <title>Reductive evolution of mitochondrial metabolism and differential evolution of invasion-related proteins in Cryptosporidium.</title>
        <authorList>
            <person name="Liu S."/>
            <person name="Roellig D.M."/>
            <person name="Guo Y."/>
            <person name="Li N."/>
            <person name="Frace M.A."/>
            <person name="Tang K."/>
            <person name="Zhang L."/>
            <person name="Feng Y."/>
            <person name="Xiao L."/>
        </authorList>
    </citation>
    <scope>NUCLEOTIDE SEQUENCE [LARGE SCALE GENOMIC DNA]</scope>
    <source>
        <strain evidence="2">39726</strain>
    </source>
</reference>
<dbReference type="AlphaFoldDB" id="A0A1J4MGE6"/>
<dbReference type="GO" id="GO:0031261">
    <property type="term" value="C:DNA replication preinitiation complex"/>
    <property type="evidence" value="ECO:0007669"/>
    <property type="project" value="TreeGrafter"/>
</dbReference>
<dbReference type="InterPro" id="IPR020795">
    <property type="entry name" value="ORC3"/>
</dbReference>
<name>A0A1J4MGE6_9CRYT</name>
<dbReference type="RefSeq" id="XP_028874451.1">
    <property type="nucleotide sequence ID" value="XM_029019330.1"/>
</dbReference>
<sequence>MHKPFDISTFKYRKESTNKQANSIKTNTNDIFTPFGVLRSFSSRKDDYDLTFKKSWNLFFKKFLNNIRLEMSNGMSKILENISSLVDDGINYELHVIGALSGSNNCDHVITFNVLQEFLNCSGQPYTILLDHEKIGVEGLSISKLLETIWYIIKSTFLDLLIEEIKIIDSCKEYDYENGSLILNSMNLKDSKADCEEKLVNRVKRNKRKCKTENSVVKEIQLDLQNRIINFQFTQTDNIYKLPSIQSIQMNSKASRFSLSNNNHSQKYLNINKGLKVVGSIFRIKKKNNLNIKPIIILIPSSECFSPGQLGQLLEMLSQIKETYKIPFKIVLGISTSTLYVQRIIGQTVFNRLKFVSVKLLDSKKVFFQSIINSLLYLDDFDSNILLKGNSVKSQESNSENLVELNYFYSSSITNSETELFSFPLISTACIKHIKDNFFQYDYSLTSSLKTVFIVFQFYFTNNKYDFFFHQFKEIKMEGFDEDIIDKLKLKYQINKSKLLPEIDNDLKEATITELSQLQLNLKLVALGISILNIIFYDALNIFDINERYNLIIEWLEIIEKNRIEELIKKINSLTCDIKSIENSTLNKNSVFSKINKITELFLTKNKSLFEKKNQILGNKVLWDIKTFEFNISKLFIPSFDRSKFSGYITDNVFHSLIYVNFNVSFEHLDYFLDEMLTPNFITNIIDDFNQTDDNENISDDFSIIYKIYSANKGNKINLFKFFATFCNKINGDLNKCYNISVSKNQLEKINNEQTRINCLPDQYKNLFIRFVRVINTFQIIGLLYLPLKNTKVEQDIFRTNSDNNKDPEKKYQCLNKHLDQYFKFALSNIYAHKLYWGNDMAISDIRTIDKRNKPETHLFDNEEFKLLDFAIDTNKINSNIKYKRKSICSNFIDEPSKNINIKKSKLEVLKLRAAESNQKKIIEFKGIKMQKAINSANKIKNLRNSANEKQMTN</sequence>
<feature type="domain" description="Origin recognition complex subunit 3 winged helix C-terminal" evidence="1">
    <location>
        <begin position="689"/>
        <end position="784"/>
    </location>
</feature>
<dbReference type="OrthoDB" id="342182at2759"/>
<comment type="caution">
    <text evidence="2">The sequence shown here is derived from an EMBL/GenBank/DDBJ whole genome shotgun (WGS) entry which is preliminary data.</text>
</comment>
<keyword evidence="3" id="KW-1185">Reference proteome</keyword>
<dbReference type="PANTHER" id="PTHR12748:SF0">
    <property type="entry name" value="ORIGIN RECOGNITION COMPLEX SUBUNIT 3"/>
    <property type="match status" value="1"/>
</dbReference>
<dbReference type="Pfam" id="PF18137">
    <property type="entry name" value="WHD_ORC"/>
    <property type="match status" value="1"/>
</dbReference>
<organism evidence="2 3">
    <name type="scientific">Cryptosporidium ubiquitum</name>
    <dbReference type="NCBI Taxonomy" id="857276"/>
    <lineage>
        <taxon>Eukaryota</taxon>
        <taxon>Sar</taxon>
        <taxon>Alveolata</taxon>
        <taxon>Apicomplexa</taxon>
        <taxon>Conoidasida</taxon>
        <taxon>Coccidia</taxon>
        <taxon>Eucoccidiorida</taxon>
        <taxon>Eimeriorina</taxon>
        <taxon>Cryptosporidiidae</taxon>
        <taxon>Cryptosporidium</taxon>
    </lineage>
</organism>
<dbReference type="GO" id="GO:0006270">
    <property type="term" value="P:DNA replication initiation"/>
    <property type="evidence" value="ECO:0007669"/>
    <property type="project" value="TreeGrafter"/>
</dbReference>
<dbReference type="GO" id="GO:0003688">
    <property type="term" value="F:DNA replication origin binding"/>
    <property type="evidence" value="ECO:0007669"/>
    <property type="project" value="TreeGrafter"/>
</dbReference>
<evidence type="ECO:0000313" key="3">
    <source>
        <dbReference type="Proteomes" id="UP000186176"/>
    </source>
</evidence>